<proteinExistence type="predicted"/>
<sequence>MHKMEFGLFYLQEPQHRRALSGLFIRTCKRANRAYSETCERTLSTDTQDVATTCKRVHRPYSTDMHEIISKLF</sequence>
<keyword evidence="2" id="KW-1185">Reference proteome</keyword>
<dbReference type="EMBL" id="JAEAOA010001694">
    <property type="protein sequence ID" value="KAK3579508.1"/>
    <property type="molecule type" value="Genomic_DNA"/>
</dbReference>
<protein>
    <submittedName>
        <fullName evidence="1">Uncharacterized protein</fullName>
    </submittedName>
</protein>
<reference evidence="1" key="3">
    <citation type="submission" date="2023-05" db="EMBL/GenBank/DDBJ databases">
        <authorList>
            <person name="Smith C.H."/>
        </authorList>
    </citation>
    <scope>NUCLEOTIDE SEQUENCE</scope>
    <source>
        <strain evidence="1">CHS0354</strain>
        <tissue evidence="1">Mantle</tissue>
    </source>
</reference>
<reference evidence="1" key="1">
    <citation type="journal article" date="2021" name="Genome Biol. Evol.">
        <title>A High-Quality Reference Genome for a Parasitic Bivalve with Doubly Uniparental Inheritance (Bivalvia: Unionida).</title>
        <authorList>
            <person name="Smith C.H."/>
        </authorList>
    </citation>
    <scope>NUCLEOTIDE SEQUENCE</scope>
    <source>
        <strain evidence="1">CHS0354</strain>
    </source>
</reference>
<evidence type="ECO:0000313" key="1">
    <source>
        <dbReference type="EMBL" id="KAK3579508.1"/>
    </source>
</evidence>
<dbReference type="Proteomes" id="UP001195483">
    <property type="component" value="Unassembled WGS sequence"/>
</dbReference>
<accession>A0AAE0VIG9</accession>
<reference evidence="1" key="2">
    <citation type="journal article" date="2021" name="Genome Biol. Evol.">
        <title>Developing a high-quality reference genome for a parasitic bivalve with doubly uniparental inheritance (Bivalvia: Unionida).</title>
        <authorList>
            <person name="Smith C.H."/>
        </authorList>
    </citation>
    <scope>NUCLEOTIDE SEQUENCE</scope>
    <source>
        <strain evidence="1">CHS0354</strain>
        <tissue evidence="1">Mantle</tissue>
    </source>
</reference>
<dbReference type="AlphaFoldDB" id="A0AAE0VIG9"/>
<comment type="caution">
    <text evidence="1">The sequence shown here is derived from an EMBL/GenBank/DDBJ whole genome shotgun (WGS) entry which is preliminary data.</text>
</comment>
<evidence type="ECO:0000313" key="2">
    <source>
        <dbReference type="Proteomes" id="UP001195483"/>
    </source>
</evidence>
<gene>
    <name evidence="1" type="ORF">CHS0354_028334</name>
</gene>
<organism evidence="1 2">
    <name type="scientific">Potamilus streckersoni</name>
    <dbReference type="NCBI Taxonomy" id="2493646"/>
    <lineage>
        <taxon>Eukaryota</taxon>
        <taxon>Metazoa</taxon>
        <taxon>Spiralia</taxon>
        <taxon>Lophotrochozoa</taxon>
        <taxon>Mollusca</taxon>
        <taxon>Bivalvia</taxon>
        <taxon>Autobranchia</taxon>
        <taxon>Heteroconchia</taxon>
        <taxon>Palaeoheterodonta</taxon>
        <taxon>Unionida</taxon>
        <taxon>Unionoidea</taxon>
        <taxon>Unionidae</taxon>
        <taxon>Ambleminae</taxon>
        <taxon>Lampsilini</taxon>
        <taxon>Potamilus</taxon>
    </lineage>
</organism>
<name>A0AAE0VIG9_9BIVA</name>